<protein>
    <submittedName>
        <fullName evidence="1">Uncharacterized protein</fullName>
    </submittedName>
</protein>
<comment type="caution">
    <text evidence="1">The sequence shown here is derived from an EMBL/GenBank/DDBJ whole genome shotgun (WGS) entry which is preliminary data.</text>
</comment>
<dbReference type="RefSeq" id="WP_136558544.1">
    <property type="nucleotide sequence ID" value="NZ_STGT01000003.1"/>
</dbReference>
<organism evidence="1 2">
    <name type="scientific">Rhizobium rhizophilum</name>
    <dbReference type="NCBI Taxonomy" id="1850373"/>
    <lineage>
        <taxon>Bacteria</taxon>
        <taxon>Pseudomonadati</taxon>
        <taxon>Pseudomonadota</taxon>
        <taxon>Alphaproteobacteria</taxon>
        <taxon>Hyphomicrobiales</taxon>
        <taxon>Rhizobiaceae</taxon>
        <taxon>Rhizobium/Agrobacterium group</taxon>
        <taxon>Rhizobium</taxon>
    </lineage>
</organism>
<sequence length="220" mass="24055">MLQDAYSRPGLDTEGKARALSIYTLSLADALSAADNIPSDKSASSAALDVLDHVFGGIHSPETDPNRSWLVEIREGKRRKHRASWAGYQPHSVVRERVAQMRAPIKAIGESAQPAPLETPGLSQLTTPTPTERYHARTRAARMERIADLHKSADARKILKAIGRSEPMQLKDLSPLVPKMKRLALRALMLHLREGGWVESVGRGGGAAWTGTDKLKSSKI</sequence>
<evidence type="ECO:0000313" key="1">
    <source>
        <dbReference type="EMBL" id="THV13854.1"/>
    </source>
</evidence>
<gene>
    <name evidence="1" type="ORF">E9677_13215</name>
</gene>
<reference evidence="1 2" key="1">
    <citation type="submission" date="2019-04" db="EMBL/GenBank/DDBJ databases">
        <title>Genome sequence of strain 7209-2.</title>
        <authorList>
            <person name="Gao J."/>
            <person name="Sun J."/>
        </authorList>
    </citation>
    <scope>NUCLEOTIDE SEQUENCE [LARGE SCALE GENOMIC DNA]</scope>
    <source>
        <strain evidence="1 2">7209-2</strain>
    </source>
</reference>
<evidence type="ECO:0000313" key="2">
    <source>
        <dbReference type="Proteomes" id="UP000309667"/>
    </source>
</evidence>
<proteinExistence type="predicted"/>
<name>A0ABY2QTD6_9HYPH</name>
<dbReference type="Proteomes" id="UP000309667">
    <property type="component" value="Unassembled WGS sequence"/>
</dbReference>
<keyword evidence="2" id="KW-1185">Reference proteome</keyword>
<dbReference type="EMBL" id="STGT01000003">
    <property type="protein sequence ID" value="THV13854.1"/>
    <property type="molecule type" value="Genomic_DNA"/>
</dbReference>
<accession>A0ABY2QTD6</accession>